<organism evidence="3 4">
    <name type="scientific">Blastopirellula retiformator</name>
    <dbReference type="NCBI Taxonomy" id="2527970"/>
    <lineage>
        <taxon>Bacteria</taxon>
        <taxon>Pseudomonadati</taxon>
        <taxon>Planctomycetota</taxon>
        <taxon>Planctomycetia</taxon>
        <taxon>Pirellulales</taxon>
        <taxon>Pirellulaceae</taxon>
        <taxon>Blastopirellula</taxon>
    </lineage>
</organism>
<feature type="compositionally biased region" description="Basic and acidic residues" evidence="1">
    <location>
        <begin position="164"/>
        <end position="176"/>
    </location>
</feature>
<dbReference type="RefSeq" id="WP_146428943.1">
    <property type="nucleotide sequence ID" value="NZ_SJPF01000001.1"/>
</dbReference>
<accession>A0A5C5VLV0</accession>
<feature type="chain" id="PRO_5023008473" description="YtkA-like domain-containing protein" evidence="2">
    <location>
        <begin position="24"/>
        <end position="185"/>
    </location>
</feature>
<evidence type="ECO:0000256" key="2">
    <source>
        <dbReference type="SAM" id="SignalP"/>
    </source>
</evidence>
<name>A0A5C5VLV0_9BACT</name>
<proteinExistence type="predicted"/>
<protein>
    <recommendedName>
        <fullName evidence="5">YtkA-like domain-containing protein</fullName>
    </recommendedName>
</protein>
<reference evidence="3 4" key="1">
    <citation type="submission" date="2019-02" db="EMBL/GenBank/DDBJ databases">
        <title>Deep-cultivation of Planctomycetes and their phenomic and genomic characterization uncovers novel biology.</title>
        <authorList>
            <person name="Wiegand S."/>
            <person name="Jogler M."/>
            <person name="Boedeker C."/>
            <person name="Pinto D."/>
            <person name="Vollmers J."/>
            <person name="Rivas-Marin E."/>
            <person name="Kohn T."/>
            <person name="Peeters S.H."/>
            <person name="Heuer A."/>
            <person name="Rast P."/>
            <person name="Oberbeckmann S."/>
            <person name="Bunk B."/>
            <person name="Jeske O."/>
            <person name="Meyerdierks A."/>
            <person name="Storesund J.E."/>
            <person name="Kallscheuer N."/>
            <person name="Luecker S."/>
            <person name="Lage O.M."/>
            <person name="Pohl T."/>
            <person name="Merkel B.J."/>
            <person name="Hornburger P."/>
            <person name="Mueller R.-W."/>
            <person name="Bruemmer F."/>
            <person name="Labrenz M."/>
            <person name="Spormann A.M."/>
            <person name="Op Den Camp H."/>
            <person name="Overmann J."/>
            <person name="Amann R."/>
            <person name="Jetten M.S.M."/>
            <person name="Mascher T."/>
            <person name="Medema M.H."/>
            <person name="Devos D.P."/>
            <person name="Kaster A.-K."/>
            <person name="Ovreas L."/>
            <person name="Rohde M."/>
            <person name="Galperin M.Y."/>
            <person name="Jogler C."/>
        </authorList>
    </citation>
    <scope>NUCLEOTIDE SEQUENCE [LARGE SCALE GENOMIC DNA]</scope>
    <source>
        <strain evidence="3 4">Enr8</strain>
    </source>
</reference>
<keyword evidence="4" id="KW-1185">Reference proteome</keyword>
<dbReference type="EMBL" id="SJPF01000001">
    <property type="protein sequence ID" value="TWT38712.1"/>
    <property type="molecule type" value="Genomic_DNA"/>
</dbReference>
<sequence precursor="true">MSPACKIIVAVILGIAYQQAALADGGKVQLRRQMDPYQLTIFTSPTPLRAGPVDISVLVQDAEGQVASDVQIELQLTSESGAILTPPVSQATATNKLLQSAKFVLPEAGVWQVEAEIAGEATVDLNFEITAAKAHSDWQTAGWMLLLPVALVALFILREKIDEGSKPKSTEPKENLDSPAYPEIK</sequence>
<feature type="signal peptide" evidence="2">
    <location>
        <begin position="1"/>
        <end position="23"/>
    </location>
</feature>
<evidence type="ECO:0008006" key="5">
    <source>
        <dbReference type="Google" id="ProtNLM"/>
    </source>
</evidence>
<dbReference type="OrthoDB" id="284374at2"/>
<evidence type="ECO:0000256" key="1">
    <source>
        <dbReference type="SAM" id="MobiDB-lite"/>
    </source>
</evidence>
<dbReference type="AlphaFoldDB" id="A0A5C5VLV0"/>
<keyword evidence="2" id="KW-0732">Signal</keyword>
<feature type="region of interest" description="Disordered" evidence="1">
    <location>
        <begin position="164"/>
        <end position="185"/>
    </location>
</feature>
<comment type="caution">
    <text evidence="3">The sequence shown here is derived from an EMBL/GenBank/DDBJ whole genome shotgun (WGS) entry which is preliminary data.</text>
</comment>
<gene>
    <name evidence="3" type="ORF">Enr8_04060</name>
</gene>
<dbReference type="Proteomes" id="UP000318878">
    <property type="component" value="Unassembled WGS sequence"/>
</dbReference>
<evidence type="ECO:0000313" key="3">
    <source>
        <dbReference type="EMBL" id="TWT38712.1"/>
    </source>
</evidence>
<evidence type="ECO:0000313" key="4">
    <source>
        <dbReference type="Proteomes" id="UP000318878"/>
    </source>
</evidence>